<feature type="binding site" evidence="6">
    <location>
        <position position="52"/>
    </location>
    <ligand>
        <name>Zn(2+)</name>
        <dbReference type="ChEBI" id="CHEBI:29105"/>
    </ligand>
</feature>
<sequence length="88" mass="9797">MAQFGFSKAIGQSGMPYYFAEALLLLIGVVCFTKRWPESWMPGSFDLLGNSHQIFHLLVILALALHLVGLLQAFDYNYGRGECRVAVS</sequence>
<keyword evidence="6" id="KW-0479">Metal-binding</keyword>
<keyword evidence="5 7" id="KW-0472">Membrane</keyword>
<evidence type="ECO:0000313" key="8">
    <source>
        <dbReference type="EMBL" id="KAB8289851.1"/>
    </source>
</evidence>
<organism evidence="8 9">
    <name type="scientific">Monilinia laxa</name>
    <name type="common">Brown rot fungus</name>
    <name type="synonym">Sclerotinia laxa</name>
    <dbReference type="NCBI Taxonomy" id="61186"/>
    <lineage>
        <taxon>Eukaryota</taxon>
        <taxon>Fungi</taxon>
        <taxon>Dikarya</taxon>
        <taxon>Ascomycota</taxon>
        <taxon>Pezizomycotina</taxon>
        <taxon>Leotiomycetes</taxon>
        <taxon>Helotiales</taxon>
        <taxon>Sclerotiniaceae</taxon>
        <taxon>Monilinia</taxon>
    </lineage>
</organism>
<comment type="similarity">
    <text evidence="2">Belongs to the ADIPOR family.</text>
</comment>
<protein>
    <submittedName>
        <fullName evidence="8">Uncharacterized protein</fullName>
    </submittedName>
</protein>
<dbReference type="GO" id="GO:0006882">
    <property type="term" value="P:intracellular zinc ion homeostasis"/>
    <property type="evidence" value="ECO:0007669"/>
    <property type="project" value="TreeGrafter"/>
</dbReference>
<accession>A0A5N6JPL5</accession>
<keyword evidence="4 7" id="KW-1133">Transmembrane helix</keyword>
<evidence type="ECO:0000256" key="6">
    <source>
        <dbReference type="PIRSR" id="PIRSR604254-1"/>
    </source>
</evidence>
<gene>
    <name evidence="8" type="ORF">EYC80_010483</name>
</gene>
<dbReference type="AlphaFoldDB" id="A0A5N6JPL5"/>
<keyword evidence="9" id="KW-1185">Reference proteome</keyword>
<keyword evidence="6" id="KW-0862">Zinc</keyword>
<evidence type="ECO:0000256" key="4">
    <source>
        <dbReference type="ARBA" id="ARBA00022989"/>
    </source>
</evidence>
<comment type="caution">
    <text evidence="8">The sequence shown here is derived from an EMBL/GenBank/DDBJ whole genome shotgun (WGS) entry which is preliminary data.</text>
</comment>
<dbReference type="EMBL" id="VIGI01000020">
    <property type="protein sequence ID" value="KAB8289851.1"/>
    <property type="molecule type" value="Genomic_DNA"/>
</dbReference>
<dbReference type="PANTHER" id="PTHR20855">
    <property type="entry name" value="ADIPOR/PROGESTIN RECEPTOR-RELATED"/>
    <property type="match status" value="1"/>
</dbReference>
<dbReference type="Proteomes" id="UP000326757">
    <property type="component" value="Unassembled WGS sequence"/>
</dbReference>
<feature type="transmembrane region" description="Helical" evidence="7">
    <location>
        <begin position="15"/>
        <end position="33"/>
    </location>
</feature>
<evidence type="ECO:0000256" key="2">
    <source>
        <dbReference type="ARBA" id="ARBA00007018"/>
    </source>
</evidence>
<reference evidence="8 9" key="1">
    <citation type="submission" date="2019-06" db="EMBL/GenBank/DDBJ databases">
        <title>Genome Sequence of the Brown Rot Fungal Pathogen Monilinia laxa.</title>
        <authorList>
            <person name="De Miccolis Angelini R.M."/>
            <person name="Landi L."/>
            <person name="Abate D."/>
            <person name="Pollastro S."/>
            <person name="Romanazzi G."/>
            <person name="Faretra F."/>
        </authorList>
    </citation>
    <scope>NUCLEOTIDE SEQUENCE [LARGE SCALE GENOMIC DNA]</scope>
    <source>
        <strain evidence="8 9">Mlax316</strain>
    </source>
</reference>
<comment type="subcellular location">
    <subcellularLocation>
        <location evidence="1">Membrane</location>
        <topology evidence="1">Multi-pass membrane protein</topology>
    </subcellularLocation>
</comment>
<dbReference type="OrthoDB" id="3530507at2759"/>
<evidence type="ECO:0000256" key="5">
    <source>
        <dbReference type="ARBA" id="ARBA00023136"/>
    </source>
</evidence>
<feature type="binding site" evidence="6">
    <location>
        <position position="56"/>
    </location>
    <ligand>
        <name>Zn(2+)</name>
        <dbReference type="ChEBI" id="CHEBI:29105"/>
    </ligand>
</feature>
<evidence type="ECO:0000256" key="3">
    <source>
        <dbReference type="ARBA" id="ARBA00022692"/>
    </source>
</evidence>
<name>A0A5N6JPL5_MONLA</name>
<keyword evidence="3 7" id="KW-0812">Transmembrane</keyword>
<evidence type="ECO:0000313" key="9">
    <source>
        <dbReference type="Proteomes" id="UP000326757"/>
    </source>
</evidence>
<proteinExistence type="inferred from homology"/>
<dbReference type="GO" id="GO:0016020">
    <property type="term" value="C:membrane"/>
    <property type="evidence" value="ECO:0007669"/>
    <property type="project" value="UniProtKB-SubCell"/>
</dbReference>
<evidence type="ECO:0000256" key="7">
    <source>
        <dbReference type="SAM" id="Phobius"/>
    </source>
</evidence>
<dbReference type="PANTHER" id="PTHR20855:SF52">
    <property type="entry name" value="ADIPONECTIN RECEPTOR PROTEIN"/>
    <property type="match status" value="1"/>
</dbReference>
<feature type="transmembrane region" description="Helical" evidence="7">
    <location>
        <begin position="54"/>
        <end position="74"/>
    </location>
</feature>
<evidence type="ECO:0000256" key="1">
    <source>
        <dbReference type="ARBA" id="ARBA00004141"/>
    </source>
</evidence>
<dbReference type="Pfam" id="PF03006">
    <property type="entry name" value="HlyIII"/>
    <property type="match status" value="1"/>
</dbReference>
<dbReference type="InterPro" id="IPR004254">
    <property type="entry name" value="AdipoR/HlyIII-related"/>
</dbReference>
<dbReference type="GO" id="GO:0046872">
    <property type="term" value="F:metal ion binding"/>
    <property type="evidence" value="ECO:0007669"/>
    <property type="project" value="UniProtKB-KW"/>
</dbReference>
<dbReference type="GO" id="GO:0038023">
    <property type="term" value="F:signaling receptor activity"/>
    <property type="evidence" value="ECO:0007669"/>
    <property type="project" value="TreeGrafter"/>
</dbReference>